<dbReference type="PANTHER" id="PTHR30336">
    <property type="entry name" value="INNER MEMBRANE PROTEIN, PROBABLE PERMEASE"/>
    <property type="match status" value="1"/>
</dbReference>
<comment type="caution">
    <text evidence="2">The sequence shown here is derived from an EMBL/GenBank/DDBJ whole genome shotgun (WGS) entry which is preliminary data.</text>
</comment>
<dbReference type="Proteomes" id="UP000578030">
    <property type="component" value="Unassembled WGS sequence"/>
</dbReference>
<dbReference type="Pfam" id="PF02698">
    <property type="entry name" value="DUF218"/>
    <property type="match status" value="1"/>
</dbReference>
<evidence type="ECO:0000313" key="3">
    <source>
        <dbReference type="Proteomes" id="UP000578030"/>
    </source>
</evidence>
<protein>
    <submittedName>
        <fullName evidence="2">YdcF family protein</fullName>
    </submittedName>
</protein>
<gene>
    <name evidence="2" type="ORF">HLH28_15635</name>
</gene>
<feature type="domain" description="DUF218" evidence="1">
    <location>
        <begin position="17"/>
        <end position="161"/>
    </location>
</feature>
<dbReference type="InterPro" id="IPR051599">
    <property type="entry name" value="Cell_Envelope_Assoc"/>
</dbReference>
<name>A0A7W4K9V3_9PROT</name>
<dbReference type="Gene3D" id="3.40.50.620">
    <property type="entry name" value="HUPs"/>
    <property type="match status" value="1"/>
</dbReference>
<organism evidence="2 3">
    <name type="scientific">Gluconacetobacter tumulisoli</name>
    <dbReference type="NCBI Taxonomy" id="1286189"/>
    <lineage>
        <taxon>Bacteria</taxon>
        <taxon>Pseudomonadati</taxon>
        <taxon>Pseudomonadota</taxon>
        <taxon>Alphaproteobacteria</taxon>
        <taxon>Acetobacterales</taxon>
        <taxon>Acetobacteraceae</taxon>
        <taxon>Gluconacetobacter</taxon>
    </lineage>
</organism>
<evidence type="ECO:0000259" key="1">
    <source>
        <dbReference type="Pfam" id="PF02698"/>
    </source>
</evidence>
<sequence>MPGLRPPDLQPSGLQPIVIFGARVRPDGTPTATLRRRVEAAIAYARSIPSALFIPTGGSPDGRPAEAAIMVRLLREAGIPDASILAEDTALDTLDSVLACSALLRGRGYRGPVAVASSAYHLPRCLVLMRLAGWRVARVPPPRVPAARRWSRRWFWRLREIPAVPWDAMLLLRQRVSARVAARPGDQGD</sequence>
<proteinExistence type="predicted"/>
<dbReference type="InterPro" id="IPR003848">
    <property type="entry name" value="DUF218"/>
</dbReference>
<dbReference type="RefSeq" id="WP_182960882.1">
    <property type="nucleotide sequence ID" value="NZ_JABEQM010000016.1"/>
</dbReference>
<reference evidence="2 3" key="1">
    <citation type="submission" date="2020-04" db="EMBL/GenBank/DDBJ databases">
        <title>Description of novel Gluconacetobacter.</title>
        <authorList>
            <person name="Sombolestani A."/>
        </authorList>
    </citation>
    <scope>NUCLEOTIDE SEQUENCE [LARGE SCALE GENOMIC DNA]</scope>
    <source>
        <strain evidence="2 3">LMG 27802</strain>
    </source>
</reference>
<dbReference type="GO" id="GO:0043164">
    <property type="term" value="P:Gram-negative-bacterium-type cell wall biogenesis"/>
    <property type="evidence" value="ECO:0007669"/>
    <property type="project" value="TreeGrafter"/>
</dbReference>
<dbReference type="CDD" id="cd06259">
    <property type="entry name" value="YdcF-like"/>
    <property type="match status" value="1"/>
</dbReference>
<dbReference type="EMBL" id="JABEQM010000016">
    <property type="protein sequence ID" value="MBB2202985.1"/>
    <property type="molecule type" value="Genomic_DNA"/>
</dbReference>
<evidence type="ECO:0000313" key="2">
    <source>
        <dbReference type="EMBL" id="MBB2202985.1"/>
    </source>
</evidence>
<dbReference type="AlphaFoldDB" id="A0A7W4K9V3"/>
<dbReference type="InterPro" id="IPR014729">
    <property type="entry name" value="Rossmann-like_a/b/a_fold"/>
</dbReference>
<keyword evidence="3" id="KW-1185">Reference proteome</keyword>
<dbReference type="GO" id="GO:0005886">
    <property type="term" value="C:plasma membrane"/>
    <property type="evidence" value="ECO:0007669"/>
    <property type="project" value="TreeGrafter"/>
</dbReference>
<dbReference type="PANTHER" id="PTHR30336:SF4">
    <property type="entry name" value="ENVELOPE BIOGENESIS FACTOR ELYC"/>
    <property type="match status" value="1"/>
</dbReference>
<accession>A0A7W4K9V3</accession>
<dbReference type="GO" id="GO:0000270">
    <property type="term" value="P:peptidoglycan metabolic process"/>
    <property type="evidence" value="ECO:0007669"/>
    <property type="project" value="TreeGrafter"/>
</dbReference>